<dbReference type="PANTHER" id="PTHR12215:SF10">
    <property type="entry name" value="L-AMINOADIPATE-SEMIALDEHYDE DEHYDROGENASE-PHOSPHOPANTETHEINYL TRANSFERASE"/>
    <property type="match status" value="1"/>
</dbReference>
<protein>
    <submittedName>
        <fullName evidence="8">Phosphopantetheinyl transferase</fullName>
    </submittedName>
</protein>
<evidence type="ECO:0000256" key="4">
    <source>
        <dbReference type="ARBA" id="ARBA00022723"/>
    </source>
</evidence>
<dbReference type="OrthoDB" id="9808281at2"/>
<evidence type="ECO:0000259" key="6">
    <source>
        <dbReference type="Pfam" id="PF01648"/>
    </source>
</evidence>
<dbReference type="InterPro" id="IPR004568">
    <property type="entry name" value="Ppantetheine-prot_Trfase_dom"/>
</dbReference>
<evidence type="ECO:0000256" key="5">
    <source>
        <dbReference type="ARBA" id="ARBA00022842"/>
    </source>
</evidence>
<reference evidence="8 9" key="1">
    <citation type="journal article" date="2012" name="Front. Microbiol.">
        <title>Complete genome of Ignavibacterium album, a metabolically versatile, flagellated, facultative anaerobe from the phylum Chlorobi.</title>
        <authorList>
            <person name="Liu Z."/>
            <person name="Frigaard N.-U."/>
            <person name="Vogl K."/>
            <person name="Iino T."/>
            <person name="Ohkuma M."/>
            <person name="Overmann J."/>
            <person name="Bryant D.A."/>
        </authorList>
    </citation>
    <scope>NUCLEOTIDE SEQUENCE [LARGE SCALE GENOMIC DNA]</scope>
    <source>
        <strain evidence="9">DSM 19864 / JCM 16511 / NBRC 101810 / Mat9-16</strain>
    </source>
</reference>
<comment type="similarity">
    <text evidence="2">Belongs to the P-Pant transferase superfamily. Gsp/Sfp/HetI/AcpT family.</text>
</comment>
<feature type="domain" description="4'-phosphopantetheinyl transferase" evidence="6">
    <location>
        <begin position="112"/>
        <end position="216"/>
    </location>
</feature>
<dbReference type="Pfam" id="PF22624">
    <property type="entry name" value="AASDHPPT_N"/>
    <property type="match status" value="1"/>
</dbReference>
<evidence type="ECO:0000256" key="2">
    <source>
        <dbReference type="ARBA" id="ARBA00010990"/>
    </source>
</evidence>
<evidence type="ECO:0000256" key="1">
    <source>
        <dbReference type="ARBA" id="ARBA00001946"/>
    </source>
</evidence>
<evidence type="ECO:0000256" key="3">
    <source>
        <dbReference type="ARBA" id="ARBA00022679"/>
    </source>
</evidence>
<dbReference type="Proteomes" id="UP000007394">
    <property type="component" value="Chromosome"/>
</dbReference>
<proteinExistence type="inferred from homology"/>
<dbReference type="GO" id="GO:0000287">
    <property type="term" value="F:magnesium ion binding"/>
    <property type="evidence" value="ECO:0007669"/>
    <property type="project" value="InterPro"/>
</dbReference>
<dbReference type="EMBL" id="CP003418">
    <property type="protein sequence ID" value="AFH50190.1"/>
    <property type="molecule type" value="Genomic_DNA"/>
</dbReference>
<dbReference type="GO" id="GO:0008897">
    <property type="term" value="F:holo-[acyl-carrier-protein] synthase activity"/>
    <property type="evidence" value="ECO:0007669"/>
    <property type="project" value="InterPro"/>
</dbReference>
<dbReference type="InterPro" id="IPR008278">
    <property type="entry name" value="4-PPantetheinyl_Trfase_dom"/>
</dbReference>
<sequence length="235" mass="27792">MNIANSEIHIYSINITEPEYDFQKLKEVFSQDEKERVSDYKFIKDRERAIVTFYFRRRILSEYTGKRPEELSFKKNNSGKPLIDIPEYDHLKFNYSHSGEMIIYAISKDSEIGVDIELVKEIPDMNALVENYFSKEEIQVFKNMDNRNDQTNLFYKIWTRKEALVKASGKGISDDLSQINIITDKPDFNNPQKFFYREKHWILSGLSVPENYIATVAYESAKPKEIIYFNEFSII</sequence>
<dbReference type="GO" id="GO:0005829">
    <property type="term" value="C:cytosol"/>
    <property type="evidence" value="ECO:0007669"/>
    <property type="project" value="TreeGrafter"/>
</dbReference>
<dbReference type="AlphaFoldDB" id="I0AMI3"/>
<dbReference type="GO" id="GO:0006633">
    <property type="term" value="P:fatty acid biosynthetic process"/>
    <property type="evidence" value="ECO:0007669"/>
    <property type="project" value="InterPro"/>
</dbReference>
<evidence type="ECO:0000313" key="8">
    <source>
        <dbReference type="EMBL" id="AFH50190.1"/>
    </source>
</evidence>
<dbReference type="InterPro" id="IPR037143">
    <property type="entry name" value="4-PPantetheinyl_Trfase_dom_sf"/>
</dbReference>
<dbReference type="eggNOG" id="COG2091">
    <property type="taxonomic scope" value="Bacteria"/>
</dbReference>
<dbReference type="STRING" id="945713.IALB_2487"/>
<evidence type="ECO:0000313" key="9">
    <source>
        <dbReference type="Proteomes" id="UP000007394"/>
    </source>
</evidence>
<keyword evidence="3 8" id="KW-0808">Transferase</keyword>
<dbReference type="InterPro" id="IPR050559">
    <property type="entry name" value="P-Pant_transferase_sf"/>
</dbReference>
<dbReference type="PANTHER" id="PTHR12215">
    <property type="entry name" value="PHOSPHOPANTETHEINE TRANSFERASE"/>
    <property type="match status" value="1"/>
</dbReference>
<name>I0AMI3_IGNAJ</name>
<dbReference type="GO" id="GO:0019878">
    <property type="term" value="P:lysine biosynthetic process via aminoadipic acid"/>
    <property type="evidence" value="ECO:0007669"/>
    <property type="project" value="TreeGrafter"/>
</dbReference>
<accession>I0AMI3</accession>
<gene>
    <name evidence="8" type="primary">acpT</name>
    <name evidence="8" type="ordered locus">IALB_2487</name>
</gene>
<dbReference type="SUPFAM" id="SSF56214">
    <property type="entry name" value="4'-phosphopantetheinyl transferase"/>
    <property type="match status" value="2"/>
</dbReference>
<dbReference type="KEGG" id="ial:IALB_2487"/>
<keyword evidence="4" id="KW-0479">Metal-binding</keyword>
<keyword evidence="5" id="KW-0460">Magnesium</keyword>
<feature type="domain" description="4'-phosphopantetheinyl transferase N-terminal" evidence="7">
    <location>
        <begin position="21"/>
        <end position="105"/>
    </location>
</feature>
<organism evidence="8 9">
    <name type="scientific">Ignavibacterium album (strain DSM 19864 / JCM 16511 / NBRC 101810 / Mat9-16)</name>
    <dbReference type="NCBI Taxonomy" id="945713"/>
    <lineage>
        <taxon>Bacteria</taxon>
        <taxon>Pseudomonadati</taxon>
        <taxon>Ignavibacteriota</taxon>
        <taxon>Ignavibacteria</taxon>
        <taxon>Ignavibacteriales</taxon>
        <taxon>Ignavibacteriaceae</taxon>
        <taxon>Ignavibacterium</taxon>
    </lineage>
</organism>
<evidence type="ECO:0000259" key="7">
    <source>
        <dbReference type="Pfam" id="PF22624"/>
    </source>
</evidence>
<dbReference type="Gene3D" id="3.90.470.20">
    <property type="entry name" value="4'-phosphopantetheinyl transferase domain"/>
    <property type="match status" value="2"/>
</dbReference>
<dbReference type="InterPro" id="IPR055066">
    <property type="entry name" value="AASDHPPT_N"/>
</dbReference>
<dbReference type="NCBIfam" id="TIGR00556">
    <property type="entry name" value="pantethn_trn"/>
    <property type="match status" value="1"/>
</dbReference>
<dbReference type="Pfam" id="PF01648">
    <property type="entry name" value="ACPS"/>
    <property type="match status" value="1"/>
</dbReference>
<dbReference type="RefSeq" id="WP_014561332.1">
    <property type="nucleotide sequence ID" value="NC_017464.1"/>
</dbReference>
<comment type="cofactor">
    <cofactor evidence="1">
        <name>Mg(2+)</name>
        <dbReference type="ChEBI" id="CHEBI:18420"/>
    </cofactor>
</comment>
<keyword evidence="9" id="KW-1185">Reference proteome</keyword>
<dbReference type="HOGENOM" id="CLU_057011_4_0_10"/>